<feature type="region of interest" description="Disordered" evidence="1">
    <location>
        <begin position="251"/>
        <end position="298"/>
    </location>
</feature>
<sequence length="350" mass="38511">MSLMLLLYMAVSWSSAGEQRSLQRSLRVCAASGILLGCPLHLLGGVLSCAGGADESFFLFAAGFLCKSIMCFSFSLLPPPPRLPAERQQGPSPFYPQLSASRGAANFSADDILAAIPPLPPLSLSPAEISPSPLAPAQHHADHHHHLHLHHHQHHHLARENSEDESELSSTVLISEVSHRHSCEHDEEDDDVEIKCKDESLIGLPALQLHNKLETSAGHLSLHMSHRVAFTGSPLVPPRRVRLFRRDLQNMQENSKDNSEDNSKENQKDNSNNKSKDSSEDSSDKNSNQSSNANGSNIRDIMAMIESEADSENAVIKRSEDAGNEKLSSNTFARCEDVRMRVCEIETVRL</sequence>
<evidence type="ECO:0000256" key="2">
    <source>
        <dbReference type="SAM" id="SignalP"/>
    </source>
</evidence>
<feature type="compositionally biased region" description="Basic residues" evidence="1">
    <location>
        <begin position="141"/>
        <end position="157"/>
    </location>
</feature>
<dbReference type="AlphaFoldDB" id="A0A7S0E322"/>
<accession>A0A7S0E322</accession>
<feature type="compositionally biased region" description="Low complexity" evidence="1">
    <location>
        <begin position="128"/>
        <end position="138"/>
    </location>
</feature>
<dbReference type="EMBL" id="HBEO01006449">
    <property type="protein sequence ID" value="CAD8473090.1"/>
    <property type="molecule type" value="Transcribed_RNA"/>
</dbReference>
<proteinExistence type="predicted"/>
<feature type="region of interest" description="Disordered" evidence="1">
    <location>
        <begin position="128"/>
        <end position="170"/>
    </location>
</feature>
<feature type="compositionally biased region" description="Basic and acidic residues" evidence="1">
    <location>
        <begin position="251"/>
        <end position="268"/>
    </location>
</feature>
<feature type="compositionally biased region" description="Basic and acidic residues" evidence="1">
    <location>
        <begin position="274"/>
        <end position="284"/>
    </location>
</feature>
<keyword evidence="2" id="KW-0732">Signal</keyword>
<feature type="signal peptide" evidence="2">
    <location>
        <begin position="1"/>
        <end position="16"/>
    </location>
</feature>
<name>A0A7S0E322_9CRYP</name>
<feature type="chain" id="PRO_5030616132" evidence="2">
    <location>
        <begin position="17"/>
        <end position="350"/>
    </location>
</feature>
<evidence type="ECO:0000313" key="3">
    <source>
        <dbReference type="EMBL" id="CAD8473090.1"/>
    </source>
</evidence>
<feature type="compositionally biased region" description="Low complexity" evidence="1">
    <location>
        <begin position="285"/>
        <end position="297"/>
    </location>
</feature>
<protein>
    <submittedName>
        <fullName evidence="3">Uncharacterized protein</fullName>
    </submittedName>
</protein>
<gene>
    <name evidence="3" type="ORF">HPHI1048_LOCUS4549</name>
</gene>
<organism evidence="3">
    <name type="scientific">Hanusia phi</name>
    <dbReference type="NCBI Taxonomy" id="3032"/>
    <lineage>
        <taxon>Eukaryota</taxon>
        <taxon>Cryptophyceae</taxon>
        <taxon>Pyrenomonadales</taxon>
        <taxon>Geminigeraceae</taxon>
        <taxon>Hanusia</taxon>
    </lineage>
</organism>
<evidence type="ECO:0000256" key="1">
    <source>
        <dbReference type="SAM" id="MobiDB-lite"/>
    </source>
</evidence>
<reference evidence="3" key="1">
    <citation type="submission" date="2021-01" db="EMBL/GenBank/DDBJ databases">
        <authorList>
            <person name="Corre E."/>
            <person name="Pelletier E."/>
            <person name="Niang G."/>
            <person name="Scheremetjew M."/>
            <person name="Finn R."/>
            <person name="Kale V."/>
            <person name="Holt S."/>
            <person name="Cochrane G."/>
            <person name="Meng A."/>
            <person name="Brown T."/>
            <person name="Cohen L."/>
        </authorList>
    </citation>
    <scope>NUCLEOTIDE SEQUENCE</scope>
    <source>
        <strain evidence="3">CCMP325</strain>
    </source>
</reference>